<dbReference type="AlphaFoldDB" id="A0A2R9SRI1"/>
<keyword evidence="4" id="KW-0560">Oxidoreductase</keyword>
<dbReference type="Gene3D" id="3.50.50.60">
    <property type="entry name" value="FAD/NAD(P)-binding domain"/>
    <property type="match status" value="2"/>
</dbReference>
<keyword evidence="3" id="KW-0285">Flavoprotein</keyword>
<keyword evidence="7" id="KW-1185">Reference proteome</keyword>
<dbReference type="RefSeq" id="WP_006211143.1">
    <property type="nucleotide sequence ID" value="NZ_ADHJ01000037.1"/>
</dbReference>
<evidence type="ECO:0000256" key="4">
    <source>
        <dbReference type="ARBA" id="ARBA00023002"/>
    </source>
</evidence>
<dbReference type="Proteomes" id="UP000003094">
    <property type="component" value="Unassembled WGS sequence"/>
</dbReference>
<dbReference type="Pfam" id="PF07992">
    <property type="entry name" value="Pyr_redox_2"/>
    <property type="match status" value="1"/>
</dbReference>
<evidence type="ECO:0000313" key="6">
    <source>
        <dbReference type="EMBL" id="EFU39941.1"/>
    </source>
</evidence>
<dbReference type="InterPro" id="IPR023753">
    <property type="entry name" value="FAD/NAD-binding_dom"/>
</dbReference>
<comment type="cofactor">
    <cofactor evidence="1">
        <name>FAD</name>
        <dbReference type="ChEBI" id="CHEBI:57692"/>
    </cofactor>
</comment>
<comment type="caution">
    <text evidence="6">The sequence shown here is derived from an EMBL/GenBank/DDBJ whole genome shotgun (WGS) entry which is preliminary data.</text>
</comment>
<dbReference type="PRINTS" id="PR00469">
    <property type="entry name" value="PNDRDTASEII"/>
</dbReference>
<dbReference type="KEGG" id="pvo:PVOR_21719"/>
<gene>
    <name evidence="6" type="ORF">PVOR_21719</name>
</gene>
<dbReference type="PRINTS" id="PR00368">
    <property type="entry name" value="FADPNR"/>
</dbReference>
<dbReference type="InterPro" id="IPR036188">
    <property type="entry name" value="FAD/NAD-bd_sf"/>
</dbReference>
<accession>A0A2R9SRI1</accession>
<sequence>MIDTKVKDCIIIGGGIAGLQAAIQLGRYSAYDVLVIDRGTGRSTICKSYRNILGWPDGVSGEELRQRGRKQAEAVGVAFAADDIRKAERDEARHFVLTGKDGAQYRARTLLLATGLMDRFPELPGLMSTLGSSVFVCPDCDGYEIQNRKTVVMGSGDPGASMALLLSERTRDITYVNHEGKPASSEHMRQLAELGIPYVEKKVAEIRSEESGIISAVVLEDGSLLPAERGFISFGGNSIYSELAEQLGAELEHNRHVITDPRSKMTSVEWLWAAGDLGVHSELTTVAMGEGATAAIWINKTLKQLTGKSAMQSDGCGGESE</sequence>
<organism evidence="6 7">
    <name type="scientific">Paenibacillus vortex V453</name>
    <dbReference type="NCBI Taxonomy" id="715225"/>
    <lineage>
        <taxon>Bacteria</taxon>
        <taxon>Bacillati</taxon>
        <taxon>Bacillota</taxon>
        <taxon>Bacilli</taxon>
        <taxon>Bacillales</taxon>
        <taxon>Paenibacillaceae</taxon>
        <taxon>Paenibacillus</taxon>
    </lineage>
</organism>
<name>A0A2R9SRI1_9BACL</name>
<comment type="subunit">
    <text evidence="2">Homodimer.</text>
</comment>
<feature type="domain" description="FAD/NAD(P)-binding" evidence="5">
    <location>
        <begin position="7"/>
        <end position="291"/>
    </location>
</feature>
<evidence type="ECO:0000256" key="2">
    <source>
        <dbReference type="ARBA" id="ARBA00011738"/>
    </source>
</evidence>
<dbReference type="EMBL" id="ADHJ01000037">
    <property type="protein sequence ID" value="EFU39941.1"/>
    <property type="molecule type" value="Genomic_DNA"/>
</dbReference>
<evidence type="ECO:0000259" key="5">
    <source>
        <dbReference type="Pfam" id="PF07992"/>
    </source>
</evidence>
<evidence type="ECO:0000256" key="3">
    <source>
        <dbReference type="ARBA" id="ARBA00022630"/>
    </source>
</evidence>
<dbReference type="GO" id="GO:0016491">
    <property type="term" value="F:oxidoreductase activity"/>
    <property type="evidence" value="ECO:0007669"/>
    <property type="project" value="UniProtKB-KW"/>
</dbReference>
<evidence type="ECO:0000256" key="1">
    <source>
        <dbReference type="ARBA" id="ARBA00001974"/>
    </source>
</evidence>
<protein>
    <submittedName>
        <fullName evidence="6">FAD-dependent pyridine nucleotide-disulfide oxidoreductase</fullName>
    </submittedName>
</protein>
<evidence type="ECO:0000313" key="7">
    <source>
        <dbReference type="Proteomes" id="UP000003094"/>
    </source>
</evidence>
<dbReference type="InterPro" id="IPR050097">
    <property type="entry name" value="Ferredoxin-NADP_redctase_2"/>
</dbReference>
<dbReference type="SUPFAM" id="SSF51905">
    <property type="entry name" value="FAD/NAD(P)-binding domain"/>
    <property type="match status" value="1"/>
</dbReference>
<reference evidence="6 7" key="1">
    <citation type="journal article" date="2010" name="BMC Genomics">
        <title>Genome sequence of the pattern forming Paenibacillus vortex bacterium reveals potential for thriving in complex environments.</title>
        <authorList>
            <person name="Sirota-Madi A."/>
            <person name="Olender T."/>
            <person name="Helman Y."/>
            <person name="Ingham C."/>
            <person name="Brainis I."/>
            <person name="Roth D."/>
            <person name="Hagi E."/>
            <person name="Brodsky L."/>
            <person name="Leshkowitz D."/>
            <person name="Galatenko V."/>
            <person name="Nikolaev V."/>
            <person name="Mugasimangalam R.C."/>
            <person name="Bransburg-Zabary S."/>
            <person name="Gutnick D.L."/>
            <person name="Lancet D."/>
            <person name="Ben-Jacob E."/>
        </authorList>
    </citation>
    <scope>NUCLEOTIDE SEQUENCE [LARGE SCALE GENOMIC DNA]</scope>
    <source>
        <strain evidence="6 7">V453</strain>
    </source>
</reference>
<dbReference type="PANTHER" id="PTHR48105">
    <property type="entry name" value="THIOREDOXIN REDUCTASE 1-RELATED-RELATED"/>
    <property type="match status" value="1"/>
</dbReference>
<proteinExistence type="predicted"/>